<accession>A0AA39DFD2</accession>
<reference evidence="2 3" key="1">
    <citation type="journal article" date="2023" name="BMC Biotechnol.">
        <title>Vitis rotundifolia cv Carlos genome sequencing.</title>
        <authorList>
            <person name="Huff M."/>
            <person name="Hulse-Kemp A."/>
            <person name="Scheffler B."/>
            <person name="Youngblood R."/>
            <person name="Simpson S."/>
            <person name="Babiker E."/>
            <person name="Staton M."/>
        </authorList>
    </citation>
    <scope>NUCLEOTIDE SEQUENCE [LARGE SCALE GENOMIC DNA]</scope>
    <source>
        <tissue evidence="2">Leaf</tissue>
    </source>
</reference>
<dbReference type="EMBL" id="JARBHA010000015">
    <property type="protein sequence ID" value="KAJ9680152.1"/>
    <property type="molecule type" value="Genomic_DNA"/>
</dbReference>
<dbReference type="InterPro" id="IPR053258">
    <property type="entry name" value="Ca-permeable_cation_channel"/>
</dbReference>
<keyword evidence="1" id="KW-0472">Membrane</keyword>
<sequence>MCIHYATFNILGINLQQEQNPMATSRNAILALLTFIVPVLIGLIDLKFQKEVEYSVFHVHPITTMVTVSSLLAFVLAFGVEFTFQYSCCAALLRTIMVFSGSLSLASLVSLLFPDALGPILYLVYALLSLGNLLILVPRQWNWIHQKIMDKLETVFTGRRNPPLLPVTMMDTHHPVRIASCPQLPQL</sequence>
<feature type="transmembrane region" description="Helical" evidence="1">
    <location>
        <begin position="58"/>
        <end position="80"/>
    </location>
</feature>
<evidence type="ECO:0000256" key="1">
    <source>
        <dbReference type="SAM" id="Phobius"/>
    </source>
</evidence>
<feature type="transmembrane region" description="Helical" evidence="1">
    <location>
        <begin position="119"/>
        <end position="137"/>
    </location>
</feature>
<gene>
    <name evidence="2" type="ORF">PVL29_019440</name>
</gene>
<feature type="transmembrane region" description="Helical" evidence="1">
    <location>
        <begin position="28"/>
        <end position="46"/>
    </location>
</feature>
<comment type="caution">
    <text evidence="2">The sequence shown here is derived from an EMBL/GenBank/DDBJ whole genome shotgun (WGS) entry which is preliminary data.</text>
</comment>
<keyword evidence="1" id="KW-0812">Transmembrane</keyword>
<feature type="transmembrane region" description="Helical" evidence="1">
    <location>
        <begin position="92"/>
        <end position="113"/>
    </location>
</feature>
<organism evidence="2 3">
    <name type="scientific">Vitis rotundifolia</name>
    <name type="common">Muscadine grape</name>
    <dbReference type="NCBI Taxonomy" id="103349"/>
    <lineage>
        <taxon>Eukaryota</taxon>
        <taxon>Viridiplantae</taxon>
        <taxon>Streptophyta</taxon>
        <taxon>Embryophyta</taxon>
        <taxon>Tracheophyta</taxon>
        <taxon>Spermatophyta</taxon>
        <taxon>Magnoliopsida</taxon>
        <taxon>eudicotyledons</taxon>
        <taxon>Gunneridae</taxon>
        <taxon>Pentapetalae</taxon>
        <taxon>rosids</taxon>
        <taxon>Vitales</taxon>
        <taxon>Vitaceae</taxon>
        <taxon>Viteae</taxon>
        <taxon>Vitis</taxon>
    </lineage>
</organism>
<evidence type="ECO:0000313" key="3">
    <source>
        <dbReference type="Proteomes" id="UP001168098"/>
    </source>
</evidence>
<name>A0AA39DFD2_VITRO</name>
<protein>
    <submittedName>
        <fullName evidence="2">Uncharacterized protein</fullName>
    </submittedName>
</protein>
<proteinExistence type="predicted"/>
<keyword evidence="1" id="KW-1133">Transmembrane helix</keyword>
<dbReference type="PANTHER" id="PTHR34115">
    <property type="entry name" value="PROTEIN, PUTATIVE-RELATED"/>
    <property type="match status" value="1"/>
</dbReference>
<evidence type="ECO:0000313" key="2">
    <source>
        <dbReference type="EMBL" id="KAJ9680152.1"/>
    </source>
</evidence>
<keyword evidence="3" id="KW-1185">Reference proteome</keyword>
<dbReference type="Proteomes" id="UP001168098">
    <property type="component" value="Unassembled WGS sequence"/>
</dbReference>
<dbReference type="AlphaFoldDB" id="A0AA39DFD2"/>
<dbReference type="PANTHER" id="PTHR34115:SF5">
    <property type="entry name" value="PROTEIN, PUTATIVE-RELATED"/>
    <property type="match status" value="1"/>
</dbReference>